<reference evidence="1 2" key="1">
    <citation type="journal article" date="2013" name="Curr. Biol.">
        <title>The Genome of the Foraminiferan Reticulomyxa filosa.</title>
        <authorList>
            <person name="Glockner G."/>
            <person name="Hulsmann N."/>
            <person name="Schleicher M."/>
            <person name="Noegel A.A."/>
            <person name="Eichinger L."/>
            <person name="Gallinger C."/>
            <person name="Pawlowski J."/>
            <person name="Sierra R."/>
            <person name="Euteneuer U."/>
            <person name="Pillet L."/>
            <person name="Moustafa A."/>
            <person name="Platzer M."/>
            <person name="Groth M."/>
            <person name="Szafranski K."/>
            <person name="Schliwa M."/>
        </authorList>
    </citation>
    <scope>NUCLEOTIDE SEQUENCE [LARGE SCALE GENOMIC DNA]</scope>
</reference>
<name>X6P363_RETFI</name>
<comment type="caution">
    <text evidence="1">The sequence shown here is derived from an EMBL/GenBank/DDBJ whole genome shotgun (WGS) entry which is preliminary data.</text>
</comment>
<dbReference type="EMBL" id="ASPP01004089">
    <property type="protein sequence ID" value="ETO32568.1"/>
    <property type="molecule type" value="Genomic_DNA"/>
</dbReference>
<gene>
    <name evidence="1" type="ORF">RFI_04548</name>
</gene>
<sequence length="229" mass="25693">MYTYVMYLNLDSKQGKYWKAKKMMENSCLETPLTDSERERLRTSFVEPVTSGQSCGFDDTILERVAGGQNESSFSTIASHVSLGMQHNCISATDTSSTLLGLDNNSLCSNDNNKCDGVVDTDAITIDDDTRYGKVQLIFNHKNACAVVFQKYHVKIVHCNNSNQILIIPSSPSNTLAQDPTNQTVVIKVDKDQIHTLRNREFIHLVHYALDLIGRKETLLQHSVPMFTN</sequence>
<dbReference type="AlphaFoldDB" id="X6P363"/>
<organism evidence="1 2">
    <name type="scientific">Reticulomyxa filosa</name>
    <dbReference type="NCBI Taxonomy" id="46433"/>
    <lineage>
        <taxon>Eukaryota</taxon>
        <taxon>Sar</taxon>
        <taxon>Rhizaria</taxon>
        <taxon>Retaria</taxon>
        <taxon>Foraminifera</taxon>
        <taxon>Monothalamids</taxon>
        <taxon>Reticulomyxidae</taxon>
        <taxon>Reticulomyxa</taxon>
    </lineage>
</organism>
<protein>
    <submittedName>
        <fullName evidence="1">Uncharacterized protein</fullName>
    </submittedName>
</protein>
<evidence type="ECO:0000313" key="1">
    <source>
        <dbReference type="EMBL" id="ETO32568.1"/>
    </source>
</evidence>
<keyword evidence="2" id="KW-1185">Reference proteome</keyword>
<evidence type="ECO:0000313" key="2">
    <source>
        <dbReference type="Proteomes" id="UP000023152"/>
    </source>
</evidence>
<proteinExistence type="predicted"/>
<dbReference type="Proteomes" id="UP000023152">
    <property type="component" value="Unassembled WGS sequence"/>
</dbReference>
<accession>X6P363</accession>